<gene>
    <name evidence="2" type="ORF">PLEPLA_LOCUS3317</name>
</gene>
<reference evidence="2" key="1">
    <citation type="submission" date="2020-03" db="EMBL/GenBank/DDBJ databases">
        <authorList>
            <person name="Weist P."/>
        </authorList>
    </citation>
    <scope>NUCLEOTIDE SEQUENCE</scope>
</reference>
<accession>A0A9N7TMA3</accession>
<evidence type="ECO:0000313" key="2">
    <source>
        <dbReference type="EMBL" id="CAB1415600.1"/>
    </source>
</evidence>
<proteinExistence type="predicted"/>
<keyword evidence="3" id="KW-1185">Reference proteome</keyword>
<dbReference type="EMBL" id="CADEAL010000165">
    <property type="protein sequence ID" value="CAB1415600.1"/>
    <property type="molecule type" value="Genomic_DNA"/>
</dbReference>
<dbReference type="AlphaFoldDB" id="A0A9N7TMA3"/>
<dbReference type="Proteomes" id="UP001153269">
    <property type="component" value="Unassembled WGS sequence"/>
</dbReference>
<sequence length="109" mass="12011">MLRETQPGPDSSNRTEPALRPRHPGGSLTWSDGRCSRLRRLRWCSGPADSGGARCVDPVTLLLKSRSQRSARRQLTLHNESKRRRSGPGTHRSTGTDLRVASGANEHTS</sequence>
<feature type="region of interest" description="Disordered" evidence="1">
    <location>
        <begin position="1"/>
        <end position="31"/>
    </location>
</feature>
<organism evidence="2 3">
    <name type="scientific">Pleuronectes platessa</name>
    <name type="common">European plaice</name>
    <dbReference type="NCBI Taxonomy" id="8262"/>
    <lineage>
        <taxon>Eukaryota</taxon>
        <taxon>Metazoa</taxon>
        <taxon>Chordata</taxon>
        <taxon>Craniata</taxon>
        <taxon>Vertebrata</taxon>
        <taxon>Euteleostomi</taxon>
        <taxon>Actinopterygii</taxon>
        <taxon>Neopterygii</taxon>
        <taxon>Teleostei</taxon>
        <taxon>Neoteleostei</taxon>
        <taxon>Acanthomorphata</taxon>
        <taxon>Carangaria</taxon>
        <taxon>Pleuronectiformes</taxon>
        <taxon>Pleuronectoidei</taxon>
        <taxon>Pleuronectidae</taxon>
        <taxon>Pleuronectes</taxon>
    </lineage>
</organism>
<protein>
    <submittedName>
        <fullName evidence="2">Uncharacterized protein</fullName>
    </submittedName>
</protein>
<evidence type="ECO:0000313" key="3">
    <source>
        <dbReference type="Proteomes" id="UP001153269"/>
    </source>
</evidence>
<comment type="caution">
    <text evidence="2">The sequence shown here is derived from an EMBL/GenBank/DDBJ whole genome shotgun (WGS) entry which is preliminary data.</text>
</comment>
<feature type="region of interest" description="Disordered" evidence="1">
    <location>
        <begin position="66"/>
        <end position="109"/>
    </location>
</feature>
<name>A0A9N7TMA3_PLEPL</name>
<evidence type="ECO:0000256" key="1">
    <source>
        <dbReference type="SAM" id="MobiDB-lite"/>
    </source>
</evidence>